<evidence type="ECO:0000313" key="3">
    <source>
        <dbReference type="Proteomes" id="UP001153069"/>
    </source>
</evidence>
<dbReference type="Proteomes" id="UP001153069">
    <property type="component" value="Unassembled WGS sequence"/>
</dbReference>
<feature type="compositionally biased region" description="Basic and acidic residues" evidence="1">
    <location>
        <begin position="168"/>
        <end position="181"/>
    </location>
</feature>
<feature type="region of interest" description="Disordered" evidence="1">
    <location>
        <begin position="1"/>
        <end position="291"/>
    </location>
</feature>
<dbReference type="EMBL" id="CAICTM010002841">
    <property type="protein sequence ID" value="CAB9530341.1"/>
    <property type="molecule type" value="Genomic_DNA"/>
</dbReference>
<dbReference type="AlphaFoldDB" id="A0A9N8F2Z2"/>
<feature type="compositionally biased region" description="Basic and acidic residues" evidence="1">
    <location>
        <begin position="124"/>
        <end position="137"/>
    </location>
</feature>
<keyword evidence="3" id="KW-1185">Reference proteome</keyword>
<protein>
    <submittedName>
        <fullName evidence="2">Uncharacterized protein</fullName>
    </submittedName>
</protein>
<organism evidence="2 3">
    <name type="scientific">Seminavis robusta</name>
    <dbReference type="NCBI Taxonomy" id="568900"/>
    <lineage>
        <taxon>Eukaryota</taxon>
        <taxon>Sar</taxon>
        <taxon>Stramenopiles</taxon>
        <taxon>Ochrophyta</taxon>
        <taxon>Bacillariophyta</taxon>
        <taxon>Bacillariophyceae</taxon>
        <taxon>Bacillariophycidae</taxon>
        <taxon>Naviculales</taxon>
        <taxon>Naviculaceae</taxon>
        <taxon>Seminavis</taxon>
    </lineage>
</organism>
<evidence type="ECO:0000313" key="2">
    <source>
        <dbReference type="EMBL" id="CAB9530341.1"/>
    </source>
</evidence>
<feature type="compositionally biased region" description="Basic and acidic residues" evidence="1">
    <location>
        <begin position="265"/>
        <end position="279"/>
    </location>
</feature>
<accession>A0A9N8F2Z2</accession>
<comment type="caution">
    <text evidence="2">The sequence shown here is derived from an EMBL/GenBank/DDBJ whole genome shotgun (WGS) entry which is preliminary data.</text>
</comment>
<feature type="compositionally biased region" description="Acidic residues" evidence="1">
    <location>
        <begin position="12"/>
        <end position="24"/>
    </location>
</feature>
<feature type="compositionally biased region" description="Polar residues" evidence="1">
    <location>
        <begin position="233"/>
        <end position="242"/>
    </location>
</feature>
<feature type="compositionally biased region" description="Basic residues" evidence="1">
    <location>
        <begin position="55"/>
        <end position="71"/>
    </location>
</feature>
<sequence length="291" mass="32430">MAYRMPNGYSNEGDDDYDSQDDESVAISVDIDSEYEGSDGEYSEAENNEEEDNHRHRRGGGHGKGPPRRSKSFQEDHLRGSHSGQGRDSHHHHGREGGRRPPPRSKTFDGGHNSMRSLGGPRMPRRENSKTKLDKEAIASNRARRLRAMGESTGDRRVQLLRRSQSFKGDKKSGASLTRDKDDEEKKDEGRRAPRRPNSKESSALPEEDQQYARTAARGVTRSKSLKAERPNLTKQSSQVMSRLNKMKGAGPGKEGPSSRHRTRESKSKDGNSEVKKEAAAASPKATGLQW</sequence>
<reference evidence="2" key="1">
    <citation type="submission" date="2020-06" db="EMBL/GenBank/DDBJ databases">
        <authorList>
            <consortium name="Plant Systems Biology data submission"/>
        </authorList>
    </citation>
    <scope>NUCLEOTIDE SEQUENCE</scope>
    <source>
        <strain evidence="2">D6</strain>
    </source>
</reference>
<name>A0A9N8F2Z2_9STRA</name>
<gene>
    <name evidence="2" type="ORF">SEMRO_2843_G338330.1</name>
</gene>
<proteinExistence type="predicted"/>
<evidence type="ECO:0000256" key="1">
    <source>
        <dbReference type="SAM" id="MobiDB-lite"/>
    </source>
</evidence>
<feature type="compositionally biased region" description="Acidic residues" evidence="1">
    <location>
        <begin position="31"/>
        <end position="51"/>
    </location>
</feature>